<name>A0AAF0W1N8_DAUCS</name>
<organism evidence="2 3">
    <name type="scientific">Daucus carota subsp. sativus</name>
    <name type="common">Carrot</name>
    <dbReference type="NCBI Taxonomy" id="79200"/>
    <lineage>
        <taxon>Eukaryota</taxon>
        <taxon>Viridiplantae</taxon>
        <taxon>Streptophyta</taxon>
        <taxon>Embryophyta</taxon>
        <taxon>Tracheophyta</taxon>
        <taxon>Spermatophyta</taxon>
        <taxon>Magnoliopsida</taxon>
        <taxon>eudicotyledons</taxon>
        <taxon>Gunneridae</taxon>
        <taxon>Pentapetalae</taxon>
        <taxon>asterids</taxon>
        <taxon>campanulids</taxon>
        <taxon>Apiales</taxon>
        <taxon>Apiaceae</taxon>
        <taxon>Apioideae</taxon>
        <taxon>Scandiceae</taxon>
        <taxon>Daucinae</taxon>
        <taxon>Daucus</taxon>
        <taxon>Daucus sect. Daucus</taxon>
    </lineage>
</organism>
<reference evidence="2" key="1">
    <citation type="journal article" date="2016" name="Nat. Genet.">
        <title>A high-quality carrot genome assembly provides new insights into carotenoid accumulation and asterid genome evolution.</title>
        <authorList>
            <person name="Iorizzo M."/>
            <person name="Ellison S."/>
            <person name="Senalik D."/>
            <person name="Zeng P."/>
            <person name="Satapoomin P."/>
            <person name="Huang J."/>
            <person name="Bowman M."/>
            <person name="Iovene M."/>
            <person name="Sanseverino W."/>
            <person name="Cavagnaro P."/>
            <person name="Yildiz M."/>
            <person name="Macko-Podgorni A."/>
            <person name="Moranska E."/>
            <person name="Grzebelus E."/>
            <person name="Grzebelus D."/>
            <person name="Ashrafi H."/>
            <person name="Zheng Z."/>
            <person name="Cheng S."/>
            <person name="Spooner D."/>
            <person name="Van Deynze A."/>
            <person name="Simon P."/>
        </authorList>
    </citation>
    <scope>NUCLEOTIDE SEQUENCE</scope>
    <source>
        <tissue evidence="2">Leaf</tissue>
    </source>
</reference>
<proteinExistence type="predicted"/>
<gene>
    <name evidence="2" type="ORF">DCAR_0100244</name>
</gene>
<protein>
    <submittedName>
        <fullName evidence="2">Uncharacterized protein</fullName>
    </submittedName>
</protein>
<feature type="compositionally biased region" description="Basic and acidic residues" evidence="1">
    <location>
        <begin position="25"/>
        <end position="34"/>
    </location>
</feature>
<dbReference type="AlphaFoldDB" id="A0AAF0W1N8"/>
<evidence type="ECO:0000313" key="3">
    <source>
        <dbReference type="Proteomes" id="UP000077755"/>
    </source>
</evidence>
<sequence>MREGSRTGFRPNRARSQRVQSNNKRKIEQGKGERSCPLFSGSGNPPPKNSRFTLAHEVAGLAR</sequence>
<accession>A0AAF0W1N8</accession>
<dbReference type="EMBL" id="CP093343">
    <property type="protein sequence ID" value="WOG81099.1"/>
    <property type="molecule type" value="Genomic_DNA"/>
</dbReference>
<evidence type="ECO:0000313" key="2">
    <source>
        <dbReference type="EMBL" id="WOG81099.1"/>
    </source>
</evidence>
<keyword evidence="3" id="KW-1185">Reference proteome</keyword>
<reference evidence="2" key="2">
    <citation type="submission" date="2022-03" db="EMBL/GenBank/DDBJ databases">
        <title>Draft title - Genomic analysis of global carrot germplasm unveils the trajectory of domestication and the origin of high carotenoid orange carrot.</title>
        <authorList>
            <person name="Iorizzo M."/>
            <person name="Ellison S."/>
            <person name="Senalik D."/>
            <person name="Macko-Podgorni A."/>
            <person name="Grzebelus D."/>
            <person name="Bostan H."/>
            <person name="Rolling W."/>
            <person name="Curaba J."/>
            <person name="Simon P."/>
        </authorList>
    </citation>
    <scope>NUCLEOTIDE SEQUENCE</scope>
    <source>
        <tissue evidence="2">Leaf</tissue>
    </source>
</reference>
<dbReference type="Proteomes" id="UP000077755">
    <property type="component" value="Chromosome 1"/>
</dbReference>
<evidence type="ECO:0000256" key="1">
    <source>
        <dbReference type="SAM" id="MobiDB-lite"/>
    </source>
</evidence>
<feature type="region of interest" description="Disordered" evidence="1">
    <location>
        <begin position="1"/>
        <end position="51"/>
    </location>
</feature>